<dbReference type="RefSeq" id="WP_204632342.1">
    <property type="nucleotide sequence ID" value="NZ_BSOC01000002.1"/>
</dbReference>
<gene>
    <name evidence="2" type="ORF">ISS99_14720</name>
</gene>
<organism evidence="2 3">
    <name type="scientific">Dyella mobilis</name>
    <dbReference type="NCBI Taxonomy" id="1849582"/>
    <lineage>
        <taxon>Bacteria</taxon>
        <taxon>Pseudomonadati</taxon>
        <taxon>Pseudomonadota</taxon>
        <taxon>Gammaproteobacteria</taxon>
        <taxon>Lysobacterales</taxon>
        <taxon>Rhodanobacteraceae</taxon>
        <taxon>Dyella</taxon>
    </lineage>
</organism>
<proteinExistence type="predicted"/>
<keyword evidence="3" id="KW-1185">Reference proteome</keyword>
<accession>A0ABS2KIL9</accession>
<dbReference type="EMBL" id="JADIKF010000039">
    <property type="protein sequence ID" value="MBM7130789.1"/>
    <property type="molecule type" value="Genomic_DNA"/>
</dbReference>
<name>A0ABS2KIL9_9GAMM</name>
<sequence>MKRRILHILALAAAMGSWSTTASANQYDEVTLGEKVANSDVVVIGKVTSVSLTNCLKMYSCAAIKIVEQLNGAKTSKILVLFDGPIAEENPICCKVGATYLFFLKHAQGPYFGTVNGPYGIYRTN</sequence>
<comment type="caution">
    <text evidence="2">The sequence shown here is derived from an EMBL/GenBank/DDBJ whole genome shotgun (WGS) entry which is preliminary data.</text>
</comment>
<dbReference type="Proteomes" id="UP001430193">
    <property type="component" value="Unassembled WGS sequence"/>
</dbReference>
<keyword evidence="1" id="KW-0732">Signal</keyword>
<evidence type="ECO:0000256" key="1">
    <source>
        <dbReference type="SAM" id="SignalP"/>
    </source>
</evidence>
<reference evidence="2" key="1">
    <citation type="submission" date="2020-10" db="EMBL/GenBank/DDBJ databases">
        <title>Phylogeny of dyella-like bacteria.</title>
        <authorList>
            <person name="Fu J."/>
        </authorList>
    </citation>
    <scope>NUCLEOTIDE SEQUENCE</scope>
    <source>
        <strain evidence="2">DHON07</strain>
    </source>
</reference>
<feature type="signal peptide" evidence="1">
    <location>
        <begin position="1"/>
        <end position="24"/>
    </location>
</feature>
<protein>
    <recommendedName>
        <fullName evidence="4">Lipoprotein</fullName>
    </recommendedName>
</protein>
<evidence type="ECO:0008006" key="4">
    <source>
        <dbReference type="Google" id="ProtNLM"/>
    </source>
</evidence>
<evidence type="ECO:0000313" key="3">
    <source>
        <dbReference type="Proteomes" id="UP001430193"/>
    </source>
</evidence>
<feature type="chain" id="PRO_5045677259" description="Lipoprotein" evidence="1">
    <location>
        <begin position="25"/>
        <end position="125"/>
    </location>
</feature>
<evidence type="ECO:0000313" key="2">
    <source>
        <dbReference type="EMBL" id="MBM7130789.1"/>
    </source>
</evidence>